<accession>A0A6J5M1K9</accession>
<evidence type="ECO:0000313" key="2">
    <source>
        <dbReference type="EMBL" id="CAB4140012.1"/>
    </source>
</evidence>
<proteinExistence type="predicted"/>
<organism evidence="2">
    <name type="scientific">uncultured Caudovirales phage</name>
    <dbReference type="NCBI Taxonomy" id="2100421"/>
    <lineage>
        <taxon>Viruses</taxon>
        <taxon>Duplodnaviria</taxon>
        <taxon>Heunggongvirae</taxon>
        <taxon>Uroviricota</taxon>
        <taxon>Caudoviricetes</taxon>
        <taxon>Peduoviridae</taxon>
        <taxon>Maltschvirus</taxon>
        <taxon>Maltschvirus maltsch</taxon>
    </lineage>
</organism>
<reference evidence="2" key="1">
    <citation type="submission" date="2020-04" db="EMBL/GenBank/DDBJ databases">
        <authorList>
            <person name="Chiriac C."/>
            <person name="Salcher M."/>
            <person name="Ghai R."/>
            <person name="Kavagutti S V."/>
        </authorList>
    </citation>
    <scope>NUCLEOTIDE SEQUENCE</scope>
</reference>
<name>A0A6J5M1K9_9CAUD</name>
<feature type="compositionally biased region" description="Low complexity" evidence="1">
    <location>
        <begin position="55"/>
        <end position="67"/>
    </location>
</feature>
<gene>
    <name evidence="2" type="ORF">UFOVP397_48</name>
</gene>
<dbReference type="EMBL" id="LR796371">
    <property type="protein sequence ID" value="CAB4140012.1"/>
    <property type="molecule type" value="Genomic_DNA"/>
</dbReference>
<protein>
    <submittedName>
        <fullName evidence="2">Uncharacterized protein</fullName>
    </submittedName>
</protein>
<sequence>MNPDRIAALVAWNEQRAKLAQYDEDAEAHRECAAVLARLLEPWTPETWEFVVQTKTPAEAPASAKPPARARKRAH</sequence>
<evidence type="ECO:0000256" key="1">
    <source>
        <dbReference type="SAM" id="MobiDB-lite"/>
    </source>
</evidence>
<feature type="region of interest" description="Disordered" evidence="1">
    <location>
        <begin position="55"/>
        <end position="75"/>
    </location>
</feature>